<keyword evidence="3" id="KW-1185">Reference proteome</keyword>
<reference evidence="2" key="1">
    <citation type="submission" date="2023-10" db="EMBL/GenBank/DDBJ databases">
        <authorList>
            <person name="Chen Y."/>
            <person name="Shah S."/>
            <person name="Dougan E. K."/>
            <person name="Thang M."/>
            <person name="Chan C."/>
        </authorList>
    </citation>
    <scope>NUCLEOTIDE SEQUENCE [LARGE SCALE GENOMIC DNA]</scope>
</reference>
<accession>A0ABN9W7V7</accession>
<feature type="chain" id="PRO_5046260622" evidence="1">
    <location>
        <begin position="21"/>
        <end position="487"/>
    </location>
</feature>
<organism evidence="2 3">
    <name type="scientific">Prorocentrum cordatum</name>
    <dbReference type="NCBI Taxonomy" id="2364126"/>
    <lineage>
        <taxon>Eukaryota</taxon>
        <taxon>Sar</taxon>
        <taxon>Alveolata</taxon>
        <taxon>Dinophyceae</taxon>
        <taxon>Prorocentrales</taxon>
        <taxon>Prorocentraceae</taxon>
        <taxon>Prorocentrum</taxon>
    </lineage>
</organism>
<protein>
    <submittedName>
        <fullName evidence="2">Uncharacterized protein</fullName>
    </submittedName>
</protein>
<name>A0ABN9W7V7_9DINO</name>
<evidence type="ECO:0000313" key="3">
    <source>
        <dbReference type="Proteomes" id="UP001189429"/>
    </source>
</evidence>
<comment type="caution">
    <text evidence="2">The sequence shown here is derived from an EMBL/GenBank/DDBJ whole genome shotgun (WGS) entry which is preliminary data.</text>
</comment>
<dbReference type="EMBL" id="CAUYUJ010018281">
    <property type="protein sequence ID" value="CAK0882270.1"/>
    <property type="molecule type" value="Genomic_DNA"/>
</dbReference>
<proteinExistence type="predicted"/>
<sequence length="487" mass="54512">MFCFYSLLVVCICCAPSTLSLFVDRTNPAALSRFVEDEYDAEEAPLSPWGPYVPMDQKAFNRDFGEAFDNAHAKRATTASRREEAMTIESNRKKGTVNVVISIRDGADLPRFCDPIMRGDWGEHVSLSIYVKNDNIKFGEMNVMPNGIHEMIQIPNIGRNEHAYAVHLARKAPNFSDVEILTKTNVIHDDPDRMDQMVRYMVDLARNGTYDSVSFPWAFDRRYLNVRCDPAWSHHSLYQEFCGGDQSAKGGLIKTENYKDGSVPLQVLRQPSSFEGLPPDFGFALRTLQQPLPLVHETYGEGMLALRRDVLEQFSADWYREFQKLMYQAAAAKGASASTRDTEYDKAYSRADVKHHDDAMMWIFPLVFSRATPLNQDFPAWLVAPSTVDLFDTVDNMRKFYTPGINPDAGSCPLHAVSDPGCECPSDALWWFYKLGHCHCGLASKPDAQSGRWVKVGGQRYFAVPGRSVAVEAPGPEASSLASAPAA</sequence>
<feature type="signal peptide" evidence="1">
    <location>
        <begin position="1"/>
        <end position="20"/>
    </location>
</feature>
<evidence type="ECO:0000256" key="1">
    <source>
        <dbReference type="SAM" id="SignalP"/>
    </source>
</evidence>
<dbReference type="Proteomes" id="UP001189429">
    <property type="component" value="Unassembled WGS sequence"/>
</dbReference>
<evidence type="ECO:0000313" key="2">
    <source>
        <dbReference type="EMBL" id="CAK0882270.1"/>
    </source>
</evidence>
<gene>
    <name evidence="2" type="ORF">PCOR1329_LOCUS64840</name>
</gene>
<keyword evidence="1" id="KW-0732">Signal</keyword>